<name>A0A3M7SM19_BRAPC</name>
<proteinExistence type="predicted"/>
<organism evidence="1 2">
    <name type="scientific">Brachionus plicatilis</name>
    <name type="common">Marine rotifer</name>
    <name type="synonym">Brachionus muelleri</name>
    <dbReference type="NCBI Taxonomy" id="10195"/>
    <lineage>
        <taxon>Eukaryota</taxon>
        <taxon>Metazoa</taxon>
        <taxon>Spiralia</taxon>
        <taxon>Gnathifera</taxon>
        <taxon>Rotifera</taxon>
        <taxon>Eurotatoria</taxon>
        <taxon>Monogononta</taxon>
        <taxon>Pseudotrocha</taxon>
        <taxon>Ploima</taxon>
        <taxon>Brachionidae</taxon>
        <taxon>Brachionus</taxon>
    </lineage>
</organism>
<sequence>MDDSILSKNILDFDMVSKTFVTEIRDETEEFKSAINKNDNDSMPEYVHSDDIYFDFDKVLGYRIKEGKNRQ</sequence>
<evidence type="ECO:0000313" key="1">
    <source>
        <dbReference type="EMBL" id="RNA36700.1"/>
    </source>
</evidence>
<comment type="caution">
    <text evidence="1">The sequence shown here is derived from an EMBL/GenBank/DDBJ whole genome shotgun (WGS) entry which is preliminary data.</text>
</comment>
<dbReference type="Proteomes" id="UP000276133">
    <property type="component" value="Unassembled WGS sequence"/>
</dbReference>
<keyword evidence="2" id="KW-1185">Reference proteome</keyword>
<dbReference type="EMBL" id="REGN01001139">
    <property type="protein sequence ID" value="RNA36700.1"/>
    <property type="molecule type" value="Genomic_DNA"/>
</dbReference>
<reference evidence="1 2" key="1">
    <citation type="journal article" date="2018" name="Sci. Rep.">
        <title>Genomic signatures of local adaptation to the degree of environmental predictability in rotifers.</title>
        <authorList>
            <person name="Franch-Gras L."/>
            <person name="Hahn C."/>
            <person name="Garcia-Roger E.M."/>
            <person name="Carmona M.J."/>
            <person name="Serra M."/>
            <person name="Gomez A."/>
        </authorList>
    </citation>
    <scope>NUCLEOTIDE SEQUENCE [LARGE SCALE GENOMIC DNA]</scope>
    <source>
        <strain evidence="1">HYR1</strain>
    </source>
</reference>
<protein>
    <submittedName>
        <fullName evidence="1">Uncharacterized protein</fullName>
    </submittedName>
</protein>
<accession>A0A3M7SM19</accession>
<gene>
    <name evidence="1" type="ORF">BpHYR1_011349</name>
</gene>
<evidence type="ECO:0000313" key="2">
    <source>
        <dbReference type="Proteomes" id="UP000276133"/>
    </source>
</evidence>
<dbReference type="AlphaFoldDB" id="A0A3M7SM19"/>